<sequence>MPRRETCPTCMLKRLYQRTKPDEDVEKAAIENAPLAMPPLANRLRTLRIPKAKKTRKGPSESRKNANKELFSSHFLTTAFEQSSSLQAILSGQRVELQPAPRRPRTERHFQMGRGGYSPTSPERASCCHVA</sequence>
<protein>
    <submittedName>
        <fullName evidence="3">Uncharacterized protein</fullName>
    </submittedName>
</protein>
<dbReference type="Proteomes" id="UP000492821">
    <property type="component" value="Unassembled WGS sequence"/>
</dbReference>
<keyword evidence="2" id="KW-1185">Reference proteome</keyword>
<reference evidence="3" key="2">
    <citation type="submission" date="2020-10" db="UniProtKB">
        <authorList>
            <consortium name="WormBaseParasite"/>
        </authorList>
    </citation>
    <scope>IDENTIFICATION</scope>
</reference>
<accession>A0A7E4ZQ86</accession>
<dbReference type="AlphaFoldDB" id="A0A7E4ZQ86"/>
<evidence type="ECO:0000256" key="1">
    <source>
        <dbReference type="SAM" id="MobiDB-lite"/>
    </source>
</evidence>
<proteinExistence type="predicted"/>
<feature type="region of interest" description="Disordered" evidence="1">
    <location>
        <begin position="93"/>
        <end position="131"/>
    </location>
</feature>
<evidence type="ECO:0000313" key="3">
    <source>
        <dbReference type="WBParaSite" id="Pan_g10655.t1"/>
    </source>
</evidence>
<reference evidence="2" key="1">
    <citation type="journal article" date="2013" name="Genetics">
        <title>The draft genome and transcriptome of Panagrellus redivivus are shaped by the harsh demands of a free-living lifestyle.</title>
        <authorList>
            <person name="Srinivasan J."/>
            <person name="Dillman A.R."/>
            <person name="Macchietto M.G."/>
            <person name="Heikkinen L."/>
            <person name="Lakso M."/>
            <person name="Fracchia K.M."/>
            <person name="Antoshechkin I."/>
            <person name="Mortazavi A."/>
            <person name="Wong G."/>
            <person name="Sternberg P.W."/>
        </authorList>
    </citation>
    <scope>NUCLEOTIDE SEQUENCE [LARGE SCALE GENOMIC DNA]</scope>
    <source>
        <strain evidence="2">MT8872</strain>
    </source>
</reference>
<name>A0A7E4ZQ86_PANRE</name>
<organism evidence="2 3">
    <name type="scientific">Panagrellus redivivus</name>
    <name type="common">Microworm</name>
    <dbReference type="NCBI Taxonomy" id="6233"/>
    <lineage>
        <taxon>Eukaryota</taxon>
        <taxon>Metazoa</taxon>
        <taxon>Ecdysozoa</taxon>
        <taxon>Nematoda</taxon>
        <taxon>Chromadorea</taxon>
        <taxon>Rhabditida</taxon>
        <taxon>Tylenchina</taxon>
        <taxon>Panagrolaimomorpha</taxon>
        <taxon>Panagrolaimoidea</taxon>
        <taxon>Panagrolaimidae</taxon>
        <taxon>Panagrellus</taxon>
    </lineage>
</organism>
<evidence type="ECO:0000313" key="2">
    <source>
        <dbReference type="Proteomes" id="UP000492821"/>
    </source>
</evidence>
<dbReference type="WBParaSite" id="Pan_g10655.t1">
    <property type="protein sequence ID" value="Pan_g10655.t1"/>
    <property type="gene ID" value="Pan_g10655"/>
</dbReference>